<dbReference type="EMBL" id="HG996470">
    <property type="protein sequence ID" value="CAG1837700.1"/>
    <property type="molecule type" value="Genomic_DNA"/>
</dbReference>
<dbReference type="Proteomes" id="UP000012960">
    <property type="component" value="Unplaced"/>
</dbReference>
<evidence type="ECO:0000313" key="2">
    <source>
        <dbReference type="EnsemblPlants" id="Ma05_p06440.1"/>
    </source>
</evidence>
<dbReference type="Gramene" id="Ma05_t06440.1">
    <property type="protein sequence ID" value="Ma05_p06440.1"/>
    <property type="gene ID" value="Ma05_g06440"/>
</dbReference>
<evidence type="ECO:0000313" key="1">
    <source>
        <dbReference type="EMBL" id="CAG1837700.1"/>
    </source>
</evidence>
<reference evidence="2" key="2">
    <citation type="submission" date="2021-05" db="UniProtKB">
        <authorList>
            <consortium name="EnsemblPlants"/>
        </authorList>
    </citation>
    <scope>IDENTIFICATION</scope>
    <source>
        <strain evidence="2">subsp. malaccensis</strain>
    </source>
</reference>
<evidence type="ECO:0000313" key="3">
    <source>
        <dbReference type="Proteomes" id="UP000012960"/>
    </source>
</evidence>
<accession>A0A804J1L4</accession>
<dbReference type="InParanoid" id="A0A804J1L4"/>
<protein>
    <submittedName>
        <fullName evidence="1">(wild Malaysian banana) hypothetical protein</fullName>
    </submittedName>
</protein>
<keyword evidence="3" id="KW-1185">Reference proteome</keyword>
<proteinExistence type="predicted"/>
<gene>
    <name evidence="1" type="ORF">GSMUA_258770.1</name>
</gene>
<sequence>MTTEISSSKPDCRKNTSCKSVVHHLIHGAEHQKLS</sequence>
<name>A0A804J1L4_MUSAM</name>
<dbReference type="EnsemblPlants" id="Ma05_t06440.1">
    <property type="protein sequence ID" value="Ma05_p06440.1"/>
    <property type="gene ID" value="Ma05_g06440"/>
</dbReference>
<reference evidence="1" key="1">
    <citation type="submission" date="2021-03" db="EMBL/GenBank/DDBJ databases">
        <authorList>
            <consortium name="Genoscope - CEA"/>
            <person name="William W."/>
        </authorList>
    </citation>
    <scope>NUCLEOTIDE SEQUENCE</scope>
    <source>
        <strain evidence="1">Doubled-haploid Pahang</strain>
    </source>
</reference>
<dbReference type="AlphaFoldDB" id="A0A804J1L4"/>
<organism evidence="2 3">
    <name type="scientific">Musa acuminata subsp. malaccensis</name>
    <name type="common">Wild banana</name>
    <name type="synonym">Musa malaccensis</name>
    <dbReference type="NCBI Taxonomy" id="214687"/>
    <lineage>
        <taxon>Eukaryota</taxon>
        <taxon>Viridiplantae</taxon>
        <taxon>Streptophyta</taxon>
        <taxon>Embryophyta</taxon>
        <taxon>Tracheophyta</taxon>
        <taxon>Spermatophyta</taxon>
        <taxon>Magnoliopsida</taxon>
        <taxon>Liliopsida</taxon>
        <taxon>Zingiberales</taxon>
        <taxon>Musaceae</taxon>
        <taxon>Musa</taxon>
    </lineage>
</organism>